<accession>A0AAD4D0H0</accession>
<name>A0AAD4D0H0_9FUNG</name>
<dbReference type="EMBL" id="JAAAIL010003355">
    <property type="protein sequence ID" value="KAG0251004.1"/>
    <property type="molecule type" value="Genomic_DNA"/>
</dbReference>
<reference evidence="2" key="1">
    <citation type="journal article" date="2020" name="Fungal Divers.">
        <title>Resolving the Mortierellaceae phylogeny through synthesis of multi-gene phylogenetics and phylogenomics.</title>
        <authorList>
            <person name="Vandepol N."/>
            <person name="Liber J."/>
            <person name="Desiro A."/>
            <person name="Na H."/>
            <person name="Kennedy M."/>
            <person name="Barry K."/>
            <person name="Grigoriev I.V."/>
            <person name="Miller A.N."/>
            <person name="O'Donnell K."/>
            <person name="Stajich J.E."/>
            <person name="Bonito G."/>
        </authorList>
    </citation>
    <scope>NUCLEOTIDE SEQUENCE</scope>
    <source>
        <strain evidence="2">NRRL 28262</strain>
    </source>
</reference>
<proteinExistence type="predicted"/>
<sequence>MKLEYFVAALAATIVSALPMSNTDTSGVLTGNTDFTAPTTNSEPILIPGLEQVYRPLCRTVHLKWQVYVLNGGKYQNSFFMEIKYPQSPHHTYTAVLHTWNEKSTGETTACYLDGVWCVKFSDRDMNEKITIQYADLDLSHEKPLLRYATAEHSKETFEYTD</sequence>
<evidence type="ECO:0000313" key="2">
    <source>
        <dbReference type="EMBL" id="KAG0251004.1"/>
    </source>
</evidence>
<keyword evidence="1" id="KW-0732">Signal</keyword>
<feature type="chain" id="PRO_5041971761" evidence="1">
    <location>
        <begin position="18"/>
        <end position="162"/>
    </location>
</feature>
<comment type="caution">
    <text evidence="2">The sequence shown here is derived from an EMBL/GenBank/DDBJ whole genome shotgun (WGS) entry which is preliminary data.</text>
</comment>
<dbReference type="AlphaFoldDB" id="A0AAD4D0H0"/>
<organism evidence="2 3">
    <name type="scientific">Linnemannia exigua</name>
    <dbReference type="NCBI Taxonomy" id="604196"/>
    <lineage>
        <taxon>Eukaryota</taxon>
        <taxon>Fungi</taxon>
        <taxon>Fungi incertae sedis</taxon>
        <taxon>Mucoromycota</taxon>
        <taxon>Mortierellomycotina</taxon>
        <taxon>Mortierellomycetes</taxon>
        <taxon>Mortierellales</taxon>
        <taxon>Mortierellaceae</taxon>
        <taxon>Linnemannia</taxon>
    </lineage>
</organism>
<feature type="signal peptide" evidence="1">
    <location>
        <begin position="1"/>
        <end position="17"/>
    </location>
</feature>
<evidence type="ECO:0000313" key="3">
    <source>
        <dbReference type="Proteomes" id="UP001194580"/>
    </source>
</evidence>
<protein>
    <submittedName>
        <fullName evidence="2">Uncharacterized protein</fullName>
    </submittedName>
</protein>
<gene>
    <name evidence="2" type="ORF">BGZ95_007016</name>
</gene>
<feature type="non-terminal residue" evidence="2">
    <location>
        <position position="162"/>
    </location>
</feature>
<evidence type="ECO:0000256" key="1">
    <source>
        <dbReference type="SAM" id="SignalP"/>
    </source>
</evidence>
<dbReference type="Proteomes" id="UP001194580">
    <property type="component" value="Unassembled WGS sequence"/>
</dbReference>
<keyword evidence="3" id="KW-1185">Reference proteome</keyword>